<dbReference type="AlphaFoldDB" id="A0A1H4KPE0"/>
<sequence>MTDTPAALLRASAVGAQVGERWLVRPTTFTVRPGEIVALTGPNGSGKTTLLRLALGRLAPTTGTLDRRVDLGDGARGIAAMTGPPPFYARLTIAEHLDLVETSWAGAGGMALPLDEVLEALDLARLADQYPDELSSGERQGIGLVMAFARPAALLVLDEPEQRLDARRRQVIAELMLRRRDLGAGVLLATHDPRLVDLLGAHEVVLAREQDGSTWADDESGGEPGDEPGFDSGDGAP</sequence>
<organism evidence="7 8">
    <name type="scientific">Arthrobacter woluwensis</name>
    <dbReference type="NCBI Taxonomy" id="156980"/>
    <lineage>
        <taxon>Bacteria</taxon>
        <taxon>Bacillati</taxon>
        <taxon>Actinomycetota</taxon>
        <taxon>Actinomycetes</taxon>
        <taxon>Micrococcales</taxon>
        <taxon>Micrococcaceae</taxon>
        <taxon>Arthrobacter</taxon>
    </lineage>
</organism>
<dbReference type="InterPro" id="IPR003593">
    <property type="entry name" value="AAA+_ATPase"/>
</dbReference>
<dbReference type="STRING" id="156980.SAMN04489745_0727"/>
<dbReference type="Proteomes" id="UP000182652">
    <property type="component" value="Unassembled WGS sequence"/>
</dbReference>
<feature type="domain" description="ABC transporter" evidence="6">
    <location>
        <begin position="9"/>
        <end position="233"/>
    </location>
</feature>
<proteinExistence type="inferred from homology"/>
<accession>A0A1H4KPE0</accession>
<dbReference type="PANTHER" id="PTHR43335">
    <property type="entry name" value="ABC TRANSPORTER, ATP-BINDING PROTEIN"/>
    <property type="match status" value="1"/>
</dbReference>
<evidence type="ECO:0000256" key="3">
    <source>
        <dbReference type="ARBA" id="ARBA00022741"/>
    </source>
</evidence>
<dbReference type="EMBL" id="FNSN01000003">
    <property type="protein sequence ID" value="SEB59978.1"/>
    <property type="molecule type" value="Genomic_DNA"/>
</dbReference>
<dbReference type="PROSITE" id="PS50893">
    <property type="entry name" value="ABC_TRANSPORTER_2"/>
    <property type="match status" value="1"/>
</dbReference>
<comment type="similarity">
    <text evidence="1">Belongs to the ABC transporter superfamily.</text>
</comment>
<dbReference type="Gene3D" id="3.40.50.300">
    <property type="entry name" value="P-loop containing nucleotide triphosphate hydrolases"/>
    <property type="match status" value="1"/>
</dbReference>
<keyword evidence="8" id="KW-1185">Reference proteome</keyword>
<evidence type="ECO:0000256" key="5">
    <source>
        <dbReference type="SAM" id="MobiDB-lite"/>
    </source>
</evidence>
<feature type="compositionally biased region" description="Acidic residues" evidence="5">
    <location>
        <begin position="216"/>
        <end position="229"/>
    </location>
</feature>
<dbReference type="InterPro" id="IPR027417">
    <property type="entry name" value="P-loop_NTPase"/>
</dbReference>
<dbReference type="InterPro" id="IPR003439">
    <property type="entry name" value="ABC_transporter-like_ATP-bd"/>
</dbReference>
<evidence type="ECO:0000313" key="7">
    <source>
        <dbReference type="EMBL" id="SEB59978.1"/>
    </source>
</evidence>
<dbReference type="Pfam" id="PF00005">
    <property type="entry name" value="ABC_tran"/>
    <property type="match status" value="1"/>
</dbReference>
<keyword evidence="2" id="KW-0813">Transport</keyword>
<dbReference type="SUPFAM" id="SSF52540">
    <property type="entry name" value="P-loop containing nucleoside triphosphate hydrolases"/>
    <property type="match status" value="1"/>
</dbReference>
<evidence type="ECO:0000256" key="4">
    <source>
        <dbReference type="ARBA" id="ARBA00022840"/>
    </source>
</evidence>
<dbReference type="PANTHER" id="PTHR43335:SF4">
    <property type="entry name" value="ABC TRANSPORTER, ATP-BINDING PROTEIN"/>
    <property type="match status" value="1"/>
</dbReference>
<keyword evidence="4" id="KW-0067">ATP-binding</keyword>
<name>A0A1H4KPE0_9MICC</name>
<dbReference type="RefSeq" id="WP_066216143.1">
    <property type="nucleotide sequence ID" value="NZ_FNSN01000003.1"/>
</dbReference>
<evidence type="ECO:0000259" key="6">
    <source>
        <dbReference type="PROSITE" id="PS50893"/>
    </source>
</evidence>
<keyword evidence="3" id="KW-0547">Nucleotide-binding</keyword>
<dbReference type="GO" id="GO:0005524">
    <property type="term" value="F:ATP binding"/>
    <property type="evidence" value="ECO:0007669"/>
    <property type="project" value="UniProtKB-KW"/>
</dbReference>
<dbReference type="SMART" id="SM00382">
    <property type="entry name" value="AAA"/>
    <property type="match status" value="1"/>
</dbReference>
<feature type="region of interest" description="Disordered" evidence="5">
    <location>
        <begin position="210"/>
        <end position="237"/>
    </location>
</feature>
<dbReference type="GO" id="GO:0016887">
    <property type="term" value="F:ATP hydrolysis activity"/>
    <property type="evidence" value="ECO:0007669"/>
    <property type="project" value="InterPro"/>
</dbReference>
<evidence type="ECO:0000256" key="1">
    <source>
        <dbReference type="ARBA" id="ARBA00005417"/>
    </source>
</evidence>
<evidence type="ECO:0000256" key="2">
    <source>
        <dbReference type="ARBA" id="ARBA00022448"/>
    </source>
</evidence>
<reference evidence="7 8" key="1">
    <citation type="submission" date="2016-10" db="EMBL/GenBank/DDBJ databases">
        <authorList>
            <person name="de Groot N.N."/>
        </authorList>
    </citation>
    <scope>NUCLEOTIDE SEQUENCE [LARGE SCALE GENOMIC DNA]</scope>
    <source>
        <strain evidence="7 8">DSM 10495</strain>
    </source>
</reference>
<gene>
    <name evidence="7" type="ORF">SAMN04489745_0727</name>
</gene>
<protein>
    <submittedName>
        <fullName evidence="7">ABC transporter</fullName>
    </submittedName>
</protein>
<evidence type="ECO:0000313" key="8">
    <source>
        <dbReference type="Proteomes" id="UP000182652"/>
    </source>
</evidence>